<evidence type="ECO:0000313" key="1">
    <source>
        <dbReference type="EMBL" id="GAI30684.1"/>
    </source>
</evidence>
<dbReference type="AlphaFoldDB" id="X1PII6"/>
<reference evidence="1" key="1">
    <citation type="journal article" date="2014" name="Front. Microbiol.">
        <title>High frequency of phylogenetically diverse reductive dehalogenase-homologous genes in deep subseafloor sedimentary metagenomes.</title>
        <authorList>
            <person name="Kawai M."/>
            <person name="Futagami T."/>
            <person name="Toyoda A."/>
            <person name="Takaki Y."/>
            <person name="Nishi S."/>
            <person name="Hori S."/>
            <person name="Arai W."/>
            <person name="Tsubouchi T."/>
            <person name="Morono Y."/>
            <person name="Uchiyama I."/>
            <person name="Ito T."/>
            <person name="Fujiyama A."/>
            <person name="Inagaki F."/>
            <person name="Takami H."/>
        </authorList>
    </citation>
    <scope>NUCLEOTIDE SEQUENCE</scope>
    <source>
        <strain evidence="1">Expedition CK06-06</strain>
    </source>
</reference>
<sequence>MPEQFKFGGEIVWRPNKDYLENARLTAFLKEHKLSDFNELMTHSLPSFSALVFTPPFKSDPAPDSVKDKAASFPSPLAARGRNLSFRFPEPQLAMGAHPKAL</sequence>
<dbReference type="EMBL" id="BARV01020750">
    <property type="protein sequence ID" value="GAI30684.1"/>
    <property type="molecule type" value="Genomic_DNA"/>
</dbReference>
<proteinExistence type="predicted"/>
<comment type="caution">
    <text evidence="1">The sequence shown here is derived from an EMBL/GenBank/DDBJ whole genome shotgun (WGS) entry which is preliminary data.</text>
</comment>
<gene>
    <name evidence="1" type="ORF">S06H3_34552</name>
</gene>
<name>X1PII6_9ZZZZ</name>
<accession>X1PII6</accession>
<organism evidence="1">
    <name type="scientific">marine sediment metagenome</name>
    <dbReference type="NCBI Taxonomy" id="412755"/>
    <lineage>
        <taxon>unclassified sequences</taxon>
        <taxon>metagenomes</taxon>
        <taxon>ecological metagenomes</taxon>
    </lineage>
</organism>
<protein>
    <submittedName>
        <fullName evidence="1">Uncharacterized protein</fullName>
    </submittedName>
</protein>